<dbReference type="KEGG" id="phal:H9I45_05395"/>
<feature type="transmembrane region" description="Helical" evidence="1">
    <location>
        <begin position="43"/>
        <end position="63"/>
    </location>
</feature>
<name>A0A7L8AIP6_9FLAO</name>
<dbReference type="AlphaFoldDB" id="A0A7L8AIP6"/>
<keyword evidence="1" id="KW-0472">Membrane</keyword>
<feature type="transmembrane region" description="Helical" evidence="1">
    <location>
        <begin position="12"/>
        <end position="31"/>
    </location>
</feature>
<gene>
    <name evidence="2" type="ORF">H9I45_05395</name>
</gene>
<evidence type="ECO:0008006" key="4">
    <source>
        <dbReference type="Google" id="ProtNLM"/>
    </source>
</evidence>
<proteinExistence type="predicted"/>
<protein>
    <recommendedName>
        <fullName evidence="4">Bacterial Pleckstrin homology domain-containing protein</fullName>
    </recommendedName>
</protein>
<evidence type="ECO:0000256" key="1">
    <source>
        <dbReference type="SAM" id="Phobius"/>
    </source>
</evidence>
<accession>A0A7L8AIP6</accession>
<dbReference type="RefSeq" id="WP_176397527.1">
    <property type="nucleotide sequence ID" value="NZ_CP061813.1"/>
</dbReference>
<evidence type="ECO:0000313" key="2">
    <source>
        <dbReference type="EMBL" id="QOD61876.1"/>
    </source>
</evidence>
<organism evidence="2 3">
    <name type="scientific">Polaribacter haliotis</name>
    <dbReference type="NCBI Taxonomy" id="1888915"/>
    <lineage>
        <taxon>Bacteria</taxon>
        <taxon>Pseudomonadati</taxon>
        <taxon>Bacteroidota</taxon>
        <taxon>Flavobacteriia</taxon>
        <taxon>Flavobacteriales</taxon>
        <taxon>Flavobacteriaceae</taxon>
    </lineage>
</organism>
<keyword evidence="3" id="KW-1185">Reference proteome</keyword>
<sequence length="167" mass="19170">MKVFKEEQRFTQTWLIVLMVVSLIVPVAIIVQEYLKDNTKMTTTSFVLTLTGIFASALFIFAFKLKTRIDEQGIQYQFFPFHFKYRKINWTEITSAKVRIYDPIGEYGGWGLKGGSLWNKEKGKCINVSGDIGIQLIFKNGKKLLIGTQKKEDAINVLKTYLTKIDA</sequence>
<evidence type="ECO:0000313" key="3">
    <source>
        <dbReference type="Proteomes" id="UP000516764"/>
    </source>
</evidence>
<dbReference type="Proteomes" id="UP000516764">
    <property type="component" value="Chromosome"/>
</dbReference>
<dbReference type="EMBL" id="CP061813">
    <property type="protein sequence ID" value="QOD61876.1"/>
    <property type="molecule type" value="Genomic_DNA"/>
</dbReference>
<reference evidence="2 3" key="1">
    <citation type="journal article" date="2016" name="Int. J. Syst. Evol. Microbiol.">
        <title>Polaribacter haliotis sp. nov., isolated from the gut of abalone Haliotis discus hannai.</title>
        <authorList>
            <person name="Kim Y.O."/>
            <person name="Park I.S."/>
            <person name="Park S."/>
            <person name="Nam B.H."/>
            <person name="Park J.M."/>
            <person name="Kim D.G."/>
            <person name="Yoon J.H."/>
        </authorList>
    </citation>
    <scope>NUCLEOTIDE SEQUENCE [LARGE SCALE GENOMIC DNA]</scope>
    <source>
        <strain evidence="2 3">KCTC 52418</strain>
    </source>
</reference>
<keyword evidence="1" id="KW-0812">Transmembrane</keyword>
<keyword evidence="1" id="KW-1133">Transmembrane helix</keyword>